<keyword evidence="2" id="KW-1185">Reference proteome</keyword>
<sequence length="63" mass="7160">MSSLSDFCIMENRHSPNSKDYTALQLDTFSDGDKYAALLAHMQQGFCIIEVIFDGPTVWMKQL</sequence>
<proteinExistence type="predicted"/>
<organism evidence="1 2">
    <name type="scientific">Dyadobacter soli</name>
    <dbReference type="NCBI Taxonomy" id="659014"/>
    <lineage>
        <taxon>Bacteria</taxon>
        <taxon>Pseudomonadati</taxon>
        <taxon>Bacteroidota</taxon>
        <taxon>Cytophagia</taxon>
        <taxon>Cytophagales</taxon>
        <taxon>Spirosomataceae</taxon>
        <taxon>Dyadobacter</taxon>
    </lineage>
</organism>
<protein>
    <submittedName>
        <fullName evidence="1">Uncharacterized protein</fullName>
    </submittedName>
</protein>
<accession>A0A1G7T7F3</accession>
<reference evidence="2" key="1">
    <citation type="submission" date="2016-10" db="EMBL/GenBank/DDBJ databases">
        <authorList>
            <person name="Varghese N."/>
            <person name="Submissions S."/>
        </authorList>
    </citation>
    <scope>NUCLEOTIDE SEQUENCE [LARGE SCALE GENOMIC DNA]</scope>
    <source>
        <strain evidence="2">DSM 25329</strain>
    </source>
</reference>
<dbReference type="AlphaFoldDB" id="A0A1G7T7F3"/>
<dbReference type="EMBL" id="FNAN01000017">
    <property type="protein sequence ID" value="SDG30944.1"/>
    <property type="molecule type" value="Genomic_DNA"/>
</dbReference>
<name>A0A1G7T7F3_9BACT</name>
<dbReference type="Proteomes" id="UP000198748">
    <property type="component" value="Unassembled WGS sequence"/>
</dbReference>
<gene>
    <name evidence="1" type="ORF">SAMN04487996_117111</name>
</gene>
<evidence type="ECO:0000313" key="1">
    <source>
        <dbReference type="EMBL" id="SDG30944.1"/>
    </source>
</evidence>
<evidence type="ECO:0000313" key="2">
    <source>
        <dbReference type="Proteomes" id="UP000198748"/>
    </source>
</evidence>
<dbReference type="RefSeq" id="WP_090155923.1">
    <property type="nucleotide sequence ID" value="NZ_FNAN01000017.1"/>
</dbReference>